<keyword evidence="4" id="KW-0472">Membrane</keyword>
<evidence type="ECO:0000256" key="3">
    <source>
        <dbReference type="PROSITE-ProRule" id="PRU00289"/>
    </source>
</evidence>
<evidence type="ECO:0000259" key="5">
    <source>
        <dbReference type="PROSITE" id="PS50901"/>
    </source>
</evidence>
<evidence type="ECO:0000313" key="7">
    <source>
        <dbReference type="Proteomes" id="UP000274841"/>
    </source>
</evidence>
<dbReference type="SUPFAM" id="SSF52540">
    <property type="entry name" value="P-loop containing nucleoside triphosphate hydrolases"/>
    <property type="match status" value="2"/>
</dbReference>
<dbReference type="Gene3D" id="3.40.50.300">
    <property type="entry name" value="P-loop containing nucleotide triphosphate hydrolases"/>
    <property type="match status" value="3"/>
</dbReference>
<proteinExistence type="predicted"/>
<feature type="domain" description="FtsK" evidence="5">
    <location>
        <begin position="342"/>
        <end position="523"/>
    </location>
</feature>
<dbReference type="AlphaFoldDB" id="A0A3Q9J478"/>
<dbReference type="PANTHER" id="PTHR22683:SF1">
    <property type="entry name" value="TYPE VII SECRETION SYSTEM PROTEIN ESSC"/>
    <property type="match status" value="1"/>
</dbReference>
<dbReference type="GO" id="GO:0005524">
    <property type="term" value="F:ATP binding"/>
    <property type="evidence" value="ECO:0007669"/>
    <property type="project" value="UniProtKB-UniRule"/>
</dbReference>
<feature type="transmembrane region" description="Helical" evidence="4">
    <location>
        <begin position="42"/>
        <end position="63"/>
    </location>
</feature>
<dbReference type="PANTHER" id="PTHR22683">
    <property type="entry name" value="SPORULATION PROTEIN RELATED"/>
    <property type="match status" value="1"/>
</dbReference>
<keyword evidence="4" id="KW-1133">Transmembrane helix</keyword>
<dbReference type="PROSITE" id="PS50901">
    <property type="entry name" value="FTSK"/>
    <property type="match status" value="1"/>
</dbReference>
<dbReference type="EMBL" id="CP031422">
    <property type="protein sequence ID" value="AZS40880.1"/>
    <property type="molecule type" value="Genomic_DNA"/>
</dbReference>
<keyword evidence="4" id="KW-0812">Transmembrane</keyword>
<keyword evidence="2 3" id="KW-0067">ATP-binding</keyword>
<feature type="transmembrane region" description="Helical" evidence="4">
    <location>
        <begin position="20"/>
        <end position="36"/>
    </location>
</feature>
<evidence type="ECO:0000256" key="2">
    <source>
        <dbReference type="ARBA" id="ARBA00022840"/>
    </source>
</evidence>
<dbReference type="GO" id="GO:0003677">
    <property type="term" value="F:DNA binding"/>
    <property type="evidence" value="ECO:0007669"/>
    <property type="project" value="InterPro"/>
</dbReference>
<gene>
    <name evidence="6" type="primary">essC_2</name>
    <name evidence="6" type="ORF">CVS54_02224</name>
</gene>
<dbReference type="Proteomes" id="UP000274841">
    <property type="component" value="Chromosome"/>
</dbReference>
<dbReference type="InterPro" id="IPR050206">
    <property type="entry name" value="FtsK/SpoIIIE/SftA"/>
</dbReference>
<protein>
    <submittedName>
        <fullName evidence="6">ESAT-6 secretion machinery protein EssC</fullName>
    </submittedName>
</protein>
<dbReference type="CDD" id="cd01127">
    <property type="entry name" value="TrwB_TraG_TraD_VirD4"/>
    <property type="match status" value="1"/>
</dbReference>
<reference evidence="6 7" key="1">
    <citation type="submission" date="2018-08" db="EMBL/GenBank/DDBJ databases">
        <title>Microbacterium oxydans strain HG3.</title>
        <authorList>
            <person name="ORTET P."/>
        </authorList>
    </citation>
    <scope>NUCLEOTIDE SEQUENCE [LARGE SCALE GENOMIC DNA]</scope>
    <source>
        <strain evidence="6 7">HG3</strain>
    </source>
</reference>
<dbReference type="InterPro" id="IPR002543">
    <property type="entry name" value="FtsK_dom"/>
</dbReference>
<dbReference type="InterPro" id="IPR003593">
    <property type="entry name" value="AAA+_ATPase"/>
</dbReference>
<keyword evidence="1 3" id="KW-0547">Nucleotide-binding</keyword>
<dbReference type="KEGG" id="moy:CVS54_02224"/>
<dbReference type="SMART" id="SM00382">
    <property type="entry name" value="AAA"/>
    <property type="match status" value="2"/>
</dbReference>
<name>A0A3Q9J478_9MICO</name>
<dbReference type="RefSeq" id="WP_127012307.1">
    <property type="nucleotide sequence ID" value="NZ_CP031422.1"/>
</dbReference>
<evidence type="ECO:0000256" key="1">
    <source>
        <dbReference type="ARBA" id="ARBA00022741"/>
    </source>
</evidence>
<evidence type="ECO:0000256" key="4">
    <source>
        <dbReference type="SAM" id="Phobius"/>
    </source>
</evidence>
<organism evidence="6 7">
    <name type="scientific">Microbacterium oxydans</name>
    <dbReference type="NCBI Taxonomy" id="82380"/>
    <lineage>
        <taxon>Bacteria</taxon>
        <taxon>Bacillati</taxon>
        <taxon>Actinomycetota</taxon>
        <taxon>Actinomycetes</taxon>
        <taxon>Micrococcales</taxon>
        <taxon>Microbacteriaceae</taxon>
        <taxon>Microbacterium</taxon>
    </lineage>
</organism>
<evidence type="ECO:0000313" key="6">
    <source>
        <dbReference type="EMBL" id="AZS40880.1"/>
    </source>
</evidence>
<accession>A0A3Q9J478</accession>
<dbReference type="InterPro" id="IPR027417">
    <property type="entry name" value="P-loop_NTPase"/>
</dbReference>
<sequence length="919" mass="97673">MDSLPIALPSAQAPHHRAPVPFLAAIVPIAAGVVLWSISGSLLALCFAALGPLMIGASLVDAARLRRRERRRGEQKIEEGWATAEAELVRRHSEERRALWQRRPDTATCIVRSPLRGTQPVDEETWVVVGSAPTASEVRCTGGEDERGRAFRERCRVLDASPVIVPLGGGICLRGAGPLTAAAARALILQLCLRFGSAQFSLVPTGGVDLLEVDLVGWGLGGLPHARRTRRRAFRLGVGPCAGERPDADALICTAAPGGEVPEGVTAVIDIVEPGLATLRTASGTTAVAVEFLSSRQAEVLSSEIAHRGDEAGAPPDSVALHELEQPHEVEGLAAAIGRGERGSIVVDIVDDGPHALVTGMTGTGKSELLVSWVAAMASVHGPDRVTFVLADFKGGTAFEPLRALRHVVAVITDLDDAGARRGVSSLTAELRRREALLAAAGARDVREVSIPRLVIVVDEFAALLAEHADLGAVFTDIAARGRALGMHLILGTQRASGVVREALAANCPLRISLRVSDAADSRLMLGSEAAAALPGDPGSRGLALVRRPTDQEALALRVALTEASDLREVAKRWAAGGQPSSPWLPSLPSLLPLGELLGEAGVGSDTVVIGRADDPDRQAQPPVLLQCGRERGIAVLGGPGSGRTTLLRTVASQCDDTSWMSGDAEEAWDLLSAWADGSRRPPTVVLCDDVDVLVGSLPPEYGHQLVQRWEQVLRTAHGTTFVVTAARASGAWGRMLDLLPRRALLRMSTKLEHLAAGGEPSGFLRDRAPGRARIGDQEVQLAWADETESHRPTDQTAAVWRPTSALTAIVTAGAQEVIARLRRAHPDCEVREPGAEPAETDRPCVVVGDAEAWQRNWTLWQRVRSLGEVLIRCERPADLRQLIGARELPPYARPHAGRAWSVIGAELPRRVHVAELSP</sequence>
<dbReference type="Pfam" id="PF01580">
    <property type="entry name" value="FtsK_SpoIIIE"/>
    <property type="match status" value="1"/>
</dbReference>
<feature type="binding site" evidence="3">
    <location>
        <begin position="360"/>
        <end position="367"/>
    </location>
    <ligand>
        <name>ATP</name>
        <dbReference type="ChEBI" id="CHEBI:30616"/>
    </ligand>
</feature>